<sequence>MMMEVINNKNDVVGEGIHIRHKAGRLPLHRCSRFFFLQSHSPGIMHNNDLVEESVRLYFYDAGNADAHKIVSLLQQLHSVKLLTLNLQILQVQPRFRNVKRRMSKSARFSSGMEVSPYKTCVLANAKIVKFVPSIQQSVYLEKVTTCTEIKNYDDNSPSSIFPMVSREEIIVMGDIALAQVFVRHLRILVKECKANTDSETDKAHMDEHGKPQVWMMLWAWQLQCNLRKMMAMLQRRVIVELENCRMMTSLRRRYKIMQRGLETHPIVTWLEDMRALFERIQRLISQLSASKSDVLQPMFLSLCLDAVILTDNMLGWILKTANSTR</sequence>
<organism evidence="1 2">
    <name type="scientific">Lactuca saligna</name>
    <name type="common">Willowleaf lettuce</name>
    <dbReference type="NCBI Taxonomy" id="75948"/>
    <lineage>
        <taxon>Eukaryota</taxon>
        <taxon>Viridiplantae</taxon>
        <taxon>Streptophyta</taxon>
        <taxon>Embryophyta</taxon>
        <taxon>Tracheophyta</taxon>
        <taxon>Spermatophyta</taxon>
        <taxon>Magnoliopsida</taxon>
        <taxon>eudicotyledons</taxon>
        <taxon>Gunneridae</taxon>
        <taxon>Pentapetalae</taxon>
        <taxon>asterids</taxon>
        <taxon>campanulids</taxon>
        <taxon>Asterales</taxon>
        <taxon>Asteraceae</taxon>
        <taxon>Cichorioideae</taxon>
        <taxon>Cichorieae</taxon>
        <taxon>Lactucinae</taxon>
        <taxon>Lactuca</taxon>
    </lineage>
</organism>
<dbReference type="EMBL" id="OX465079">
    <property type="protein sequence ID" value="CAI9276043.1"/>
    <property type="molecule type" value="Genomic_DNA"/>
</dbReference>
<dbReference type="AlphaFoldDB" id="A0AA36DYT3"/>
<protein>
    <submittedName>
        <fullName evidence="1">Uncharacterized protein</fullName>
    </submittedName>
</protein>
<dbReference type="Proteomes" id="UP001177003">
    <property type="component" value="Chromosome 3"/>
</dbReference>
<accession>A0AA36DYT3</accession>
<proteinExistence type="predicted"/>
<reference evidence="1" key="1">
    <citation type="submission" date="2023-04" db="EMBL/GenBank/DDBJ databases">
        <authorList>
            <person name="Vijverberg K."/>
            <person name="Xiong W."/>
            <person name="Schranz E."/>
        </authorList>
    </citation>
    <scope>NUCLEOTIDE SEQUENCE</scope>
</reference>
<keyword evidence="2" id="KW-1185">Reference proteome</keyword>
<name>A0AA36DYT3_LACSI</name>
<gene>
    <name evidence="1" type="ORF">LSALG_LOCUS16047</name>
</gene>
<evidence type="ECO:0000313" key="2">
    <source>
        <dbReference type="Proteomes" id="UP001177003"/>
    </source>
</evidence>
<evidence type="ECO:0000313" key="1">
    <source>
        <dbReference type="EMBL" id="CAI9276043.1"/>
    </source>
</evidence>